<comment type="caution">
    <text evidence="1">The sequence shown here is derived from an EMBL/GenBank/DDBJ whole genome shotgun (WGS) entry which is preliminary data.</text>
</comment>
<evidence type="ECO:0000313" key="1">
    <source>
        <dbReference type="EMBL" id="MPM61425.1"/>
    </source>
</evidence>
<dbReference type="AlphaFoldDB" id="A0A645B7M7"/>
<protein>
    <submittedName>
        <fullName evidence="1">Uncharacterized protein</fullName>
    </submittedName>
</protein>
<dbReference type="EMBL" id="VSSQ01018332">
    <property type="protein sequence ID" value="MPM61425.1"/>
    <property type="molecule type" value="Genomic_DNA"/>
</dbReference>
<sequence length="181" mass="21052">MMQRLVDGFFSGFLVGIFFFEHTYRRERVAEDAVDFVEGEPVGHQILVLTEDRLAEFGEETDDLTRNPAVIIFHQIERHFIVRQRHQRLDIVRPQCFQQVAVIVHAFLVRLRFVSVRENPRPGDRNAQHLEAHFSEQSDVLLVAVEEVYAPSFRIINDIIGLLRDGDVLQGNVPLRFVVLY</sequence>
<gene>
    <name evidence="1" type="ORF">SDC9_108283</name>
</gene>
<accession>A0A645B7M7</accession>
<proteinExistence type="predicted"/>
<reference evidence="1" key="1">
    <citation type="submission" date="2019-08" db="EMBL/GenBank/DDBJ databases">
        <authorList>
            <person name="Kucharzyk K."/>
            <person name="Murdoch R.W."/>
            <person name="Higgins S."/>
            <person name="Loffler F."/>
        </authorList>
    </citation>
    <scope>NUCLEOTIDE SEQUENCE</scope>
</reference>
<name>A0A645B7M7_9ZZZZ</name>
<organism evidence="1">
    <name type="scientific">bioreactor metagenome</name>
    <dbReference type="NCBI Taxonomy" id="1076179"/>
    <lineage>
        <taxon>unclassified sequences</taxon>
        <taxon>metagenomes</taxon>
        <taxon>ecological metagenomes</taxon>
    </lineage>
</organism>